<evidence type="ECO:0000313" key="9">
    <source>
        <dbReference type="Ensembl" id="ENSVURP00010001781.1"/>
    </source>
</evidence>
<evidence type="ECO:0000256" key="8">
    <source>
        <dbReference type="SAM" id="SignalP"/>
    </source>
</evidence>
<protein>
    <submittedName>
        <fullName evidence="9">Transmembrane protein 179B</fullName>
    </submittedName>
</protein>
<dbReference type="Ensembl" id="ENSVURT00010002037.1">
    <property type="protein sequence ID" value="ENSVURP00010001781.1"/>
    <property type="gene ID" value="ENSVURG00010001496.1"/>
</dbReference>
<comment type="similarity">
    <text evidence="5">Belongs to the TMEM179 family.</text>
</comment>
<dbReference type="GeneTree" id="ENSGT00510000048151"/>
<name>A0A4X2JV22_VOMUR</name>
<proteinExistence type="inferred from homology"/>
<dbReference type="OMA" id="YWVYTFC"/>
<dbReference type="AlphaFoldDB" id="A0A4X2JV22"/>
<evidence type="ECO:0000256" key="2">
    <source>
        <dbReference type="ARBA" id="ARBA00022692"/>
    </source>
</evidence>
<keyword evidence="8" id="KW-0732">Signal</keyword>
<dbReference type="PANTHER" id="PTHR31056">
    <property type="entry name" value="TRANSMEMBRANE PROTEIN 179B"/>
    <property type="match status" value="1"/>
</dbReference>
<reference evidence="9" key="3">
    <citation type="submission" date="2025-09" db="UniProtKB">
        <authorList>
            <consortium name="Ensembl"/>
        </authorList>
    </citation>
    <scope>IDENTIFICATION</scope>
</reference>
<evidence type="ECO:0000256" key="7">
    <source>
        <dbReference type="SAM" id="Phobius"/>
    </source>
</evidence>
<feature type="chain" id="PRO_5021485625" evidence="8">
    <location>
        <begin position="26"/>
        <end position="219"/>
    </location>
</feature>
<dbReference type="InterPro" id="IPR029776">
    <property type="entry name" value="TMEM179B"/>
</dbReference>
<feature type="signal peptide" evidence="8">
    <location>
        <begin position="1"/>
        <end position="25"/>
    </location>
</feature>
<evidence type="ECO:0000256" key="5">
    <source>
        <dbReference type="ARBA" id="ARBA00093776"/>
    </source>
</evidence>
<dbReference type="GO" id="GO:0016607">
    <property type="term" value="C:nuclear speck"/>
    <property type="evidence" value="ECO:0007669"/>
    <property type="project" value="Ensembl"/>
</dbReference>
<comment type="subcellular location">
    <subcellularLocation>
        <location evidence="1">Membrane</location>
        <topology evidence="1">Multi-pass membrane protein</topology>
    </subcellularLocation>
</comment>
<evidence type="ECO:0000256" key="1">
    <source>
        <dbReference type="ARBA" id="ARBA00004141"/>
    </source>
</evidence>
<keyword evidence="10" id="KW-1185">Reference proteome</keyword>
<dbReference type="InterPro" id="IPR059010">
    <property type="entry name" value="TMEM179-179B"/>
</dbReference>
<dbReference type="GO" id="GO:0005730">
    <property type="term" value="C:nucleolus"/>
    <property type="evidence" value="ECO:0007669"/>
    <property type="project" value="Ensembl"/>
</dbReference>
<dbReference type="Pfam" id="PF26158">
    <property type="entry name" value="Claudin_TMEM179-179B"/>
    <property type="match status" value="1"/>
</dbReference>
<evidence type="ECO:0000256" key="6">
    <source>
        <dbReference type="SAM" id="MobiDB-lite"/>
    </source>
</evidence>
<gene>
    <name evidence="9" type="primary">TMEM179B</name>
</gene>
<feature type="region of interest" description="Disordered" evidence="6">
    <location>
        <begin position="199"/>
        <end position="219"/>
    </location>
</feature>
<keyword evidence="4 7" id="KW-0472">Membrane</keyword>
<dbReference type="PANTHER" id="PTHR31056:SF1">
    <property type="entry name" value="TRANSMEMBRANE PROTEIN 179B"/>
    <property type="match status" value="1"/>
</dbReference>
<dbReference type="Proteomes" id="UP000314987">
    <property type="component" value="Unassembled WGS sequence"/>
</dbReference>
<dbReference type="OrthoDB" id="8914435at2759"/>
<dbReference type="CTD" id="374395"/>
<feature type="transmembrane region" description="Helical" evidence="7">
    <location>
        <begin position="98"/>
        <end position="123"/>
    </location>
</feature>
<evidence type="ECO:0000256" key="3">
    <source>
        <dbReference type="ARBA" id="ARBA00022989"/>
    </source>
</evidence>
<keyword evidence="2 7" id="KW-0812">Transmembrane</keyword>
<dbReference type="GeneID" id="114040654"/>
<organism evidence="9 10">
    <name type="scientific">Vombatus ursinus</name>
    <name type="common">Common wombat</name>
    <dbReference type="NCBI Taxonomy" id="29139"/>
    <lineage>
        <taxon>Eukaryota</taxon>
        <taxon>Metazoa</taxon>
        <taxon>Chordata</taxon>
        <taxon>Craniata</taxon>
        <taxon>Vertebrata</taxon>
        <taxon>Euteleostomi</taxon>
        <taxon>Mammalia</taxon>
        <taxon>Metatheria</taxon>
        <taxon>Diprotodontia</taxon>
        <taxon>Vombatidae</taxon>
        <taxon>Vombatus</taxon>
    </lineage>
</organism>
<evidence type="ECO:0000313" key="10">
    <source>
        <dbReference type="Proteomes" id="UP000314987"/>
    </source>
</evidence>
<reference evidence="9" key="2">
    <citation type="submission" date="2025-08" db="UniProtKB">
        <authorList>
            <consortium name="Ensembl"/>
        </authorList>
    </citation>
    <scope>IDENTIFICATION</scope>
</reference>
<sequence>MALPWLHRAELVLLAAAFLAGAVVAAAVFRTQSSFSGQCPVYGAALWNGSVLSLASSSAPSLCYFVAGVSGLLALYCLLLFLYWTYSSCLEDSHRSPLGLRVSLGLSAAAVFLLLVASCVLRFGTTSLCASIMRLKIVDCCSDAQKLPWLPPRLGLHFYSTLYSAEASSWVNLVLWCLLLALQLLQWKWEAPPYRPLERGDPEWSSETDALFGARPSHP</sequence>
<evidence type="ECO:0000256" key="4">
    <source>
        <dbReference type="ARBA" id="ARBA00023136"/>
    </source>
</evidence>
<accession>A0A4X2JV22</accession>
<dbReference type="STRING" id="29139.ENSVURP00010001781"/>
<dbReference type="RefSeq" id="XP_027714566.1">
    <property type="nucleotide sequence ID" value="XM_027858765.1"/>
</dbReference>
<reference evidence="10" key="1">
    <citation type="submission" date="2018-12" db="EMBL/GenBank/DDBJ databases">
        <authorList>
            <person name="Yazar S."/>
        </authorList>
    </citation>
    <scope>NUCLEOTIDE SEQUENCE [LARGE SCALE GENOMIC DNA]</scope>
</reference>
<feature type="transmembrane region" description="Helical" evidence="7">
    <location>
        <begin position="64"/>
        <end position="86"/>
    </location>
</feature>
<keyword evidence="3 7" id="KW-1133">Transmembrane helix</keyword>